<reference evidence="14 15" key="1">
    <citation type="submission" date="2018-04" db="EMBL/GenBank/DDBJ databases">
        <title>Genomic Encyclopedia of Archaeal and Bacterial Type Strains, Phase II (KMG-II): from individual species to whole genera.</title>
        <authorList>
            <person name="Goeker M."/>
        </authorList>
    </citation>
    <scope>NUCLEOTIDE SEQUENCE [LARGE SCALE GENOMIC DNA]</scope>
    <source>
        <strain evidence="14 15">DSM 18064</strain>
    </source>
</reference>
<keyword evidence="3" id="KW-0145">Chemotaxis</keyword>
<evidence type="ECO:0000256" key="10">
    <source>
        <dbReference type="SAM" id="MobiDB-lite"/>
    </source>
</evidence>
<dbReference type="PANTHER" id="PTHR43531">
    <property type="entry name" value="PROTEIN ICFG"/>
    <property type="match status" value="1"/>
</dbReference>
<dbReference type="Pfam" id="PF00015">
    <property type="entry name" value="MCPsignal"/>
    <property type="match status" value="1"/>
</dbReference>
<keyword evidence="4 11" id="KW-0812">Transmembrane</keyword>
<feature type="domain" description="Methyl-accepting transducer" evidence="12">
    <location>
        <begin position="485"/>
        <end position="714"/>
    </location>
</feature>
<dbReference type="GO" id="GO:0007165">
    <property type="term" value="P:signal transduction"/>
    <property type="evidence" value="ECO:0007669"/>
    <property type="project" value="UniProtKB-KW"/>
</dbReference>
<feature type="domain" description="HAMP" evidence="13">
    <location>
        <begin position="365"/>
        <end position="418"/>
    </location>
</feature>
<dbReference type="CDD" id="cd18773">
    <property type="entry name" value="PDC1_HK_sensor"/>
    <property type="match status" value="1"/>
</dbReference>
<evidence type="ECO:0000256" key="4">
    <source>
        <dbReference type="ARBA" id="ARBA00022692"/>
    </source>
</evidence>
<keyword evidence="6 11" id="KW-0472">Membrane</keyword>
<dbReference type="FunFam" id="1.10.287.950:FF:000001">
    <property type="entry name" value="Methyl-accepting chemotaxis sensory transducer"/>
    <property type="match status" value="1"/>
</dbReference>
<evidence type="ECO:0000256" key="2">
    <source>
        <dbReference type="ARBA" id="ARBA00022475"/>
    </source>
</evidence>
<feature type="transmembrane region" description="Helical" evidence="11">
    <location>
        <begin position="343"/>
        <end position="364"/>
    </location>
</feature>
<dbReference type="Gene3D" id="3.30.450.20">
    <property type="entry name" value="PAS domain"/>
    <property type="match status" value="1"/>
</dbReference>
<dbReference type="SMART" id="SM00304">
    <property type="entry name" value="HAMP"/>
    <property type="match status" value="2"/>
</dbReference>
<dbReference type="InterPro" id="IPR004089">
    <property type="entry name" value="MCPsignal_dom"/>
</dbReference>
<dbReference type="Gene3D" id="1.10.287.950">
    <property type="entry name" value="Methyl-accepting chemotaxis protein"/>
    <property type="match status" value="1"/>
</dbReference>
<dbReference type="PROSITE" id="PS50111">
    <property type="entry name" value="CHEMOTAXIS_TRANSDUC_2"/>
    <property type="match status" value="1"/>
</dbReference>
<dbReference type="SUPFAM" id="SSF158472">
    <property type="entry name" value="HAMP domain-like"/>
    <property type="match status" value="1"/>
</dbReference>
<dbReference type="SUPFAM" id="SSF58104">
    <property type="entry name" value="Methyl-accepting chemotaxis protein (MCP) signaling domain"/>
    <property type="match status" value="1"/>
</dbReference>
<protein>
    <submittedName>
        <fullName evidence="14">Methyl-accepting chemotaxis protein</fullName>
    </submittedName>
</protein>
<dbReference type="EMBL" id="QAAA01000009">
    <property type="protein sequence ID" value="PTN01881.1"/>
    <property type="molecule type" value="Genomic_DNA"/>
</dbReference>
<dbReference type="InterPro" id="IPR003660">
    <property type="entry name" value="HAMP_dom"/>
</dbReference>
<dbReference type="PANTHER" id="PTHR43531:SF11">
    <property type="entry name" value="METHYL-ACCEPTING CHEMOTAXIS PROTEIN 3"/>
    <property type="match status" value="1"/>
</dbReference>
<comment type="subcellular location">
    <subcellularLocation>
        <location evidence="1">Cell membrane</location>
        <topology evidence="1">Multi-pass membrane protein</topology>
    </subcellularLocation>
</comment>
<evidence type="ECO:0000256" key="6">
    <source>
        <dbReference type="ARBA" id="ARBA00023136"/>
    </source>
</evidence>
<feature type="domain" description="HAMP" evidence="13">
    <location>
        <begin position="428"/>
        <end position="480"/>
    </location>
</feature>
<dbReference type="CDD" id="cd11386">
    <property type="entry name" value="MCP_signal"/>
    <property type="match status" value="1"/>
</dbReference>
<dbReference type="Proteomes" id="UP000243859">
    <property type="component" value="Unassembled WGS sequence"/>
</dbReference>
<evidence type="ECO:0000313" key="15">
    <source>
        <dbReference type="Proteomes" id="UP000243859"/>
    </source>
</evidence>
<keyword evidence="2" id="KW-1003">Cell membrane</keyword>
<feature type="coiled-coil region" evidence="9">
    <location>
        <begin position="409"/>
        <end position="436"/>
    </location>
</feature>
<dbReference type="GO" id="GO:0005886">
    <property type="term" value="C:plasma membrane"/>
    <property type="evidence" value="ECO:0007669"/>
    <property type="project" value="UniProtKB-SubCell"/>
</dbReference>
<evidence type="ECO:0000256" key="9">
    <source>
        <dbReference type="SAM" id="Coils"/>
    </source>
</evidence>
<dbReference type="PROSITE" id="PS50885">
    <property type="entry name" value="HAMP"/>
    <property type="match status" value="2"/>
</dbReference>
<evidence type="ECO:0000256" key="8">
    <source>
        <dbReference type="PROSITE-ProRule" id="PRU00284"/>
    </source>
</evidence>
<feature type="region of interest" description="Disordered" evidence="10">
    <location>
        <begin position="749"/>
        <end position="772"/>
    </location>
</feature>
<keyword evidence="8" id="KW-0807">Transducer</keyword>
<dbReference type="Pfam" id="PF00672">
    <property type="entry name" value="HAMP"/>
    <property type="match status" value="1"/>
</dbReference>
<evidence type="ECO:0000259" key="12">
    <source>
        <dbReference type="PROSITE" id="PS50111"/>
    </source>
</evidence>
<dbReference type="GO" id="GO:0004888">
    <property type="term" value="F:transmembrane signaling receptor activity"/>
    <property type="evidence" value="ECO:0007669"/>
    <property type="project" value="TreeGrafter"/>
</dbReference>
<gene>
    <name evidence="14" type="ORF">C8N32_1095</name>
</gene>
<evidence type="ECO:0000256" key="1">
    <source>
        <dbReference type="ARBA" id="ARBA00004651"/>
    </source>
</evidence>
<dbReference type="GO" id="GO:0006935">
    <property type="term" value="P:chemotaxis"/>
    <property type="evidence" value="ECO:0007669"/>
    <property type="project" value="UniProtKB-KW"/>
</dbReference>
<keyword evidence="5 11" id="KW-1133">Transmembrane helix</keyword>
<evidence type="ECO:0000256" key="7">
    <source>
        <dbReference type="ARBA" id="ARBA00029447"/>
    </source>
</evidence>
<proteinExistence type="inferred from homology"/>
<dbReference type="InterPro" id="IPR051310">
    <property type="entry name" value="MCP_chemotaxis"/>
</dbReference>
<name>A0A2T5BRJ2_9RHOB</name>
<dbReference type="Gene3D" id="6.10.340.10">
    <property type="match status" value="1"/>
</dbReference>
<comment type="similarity">
    <text evidence="7">Belongs to the methyl-accepting chemotaxis (MCP) protein family.</text>
</comment>
<evidence type="ECO:0000313" key="14">
    <source>
        <dbReference type="EMBL" id="PTN01881.1"/>
    </source>
</evidence>
<sequence length="772" mass="83349">MKAIRSMKLATKLPLAITAFCLLVTTIQAVVAFTNARAKSVEQAEEHFSSTILDRRQSIQNWLEVIDSDVITLAASPTTRTAFQRLNSAWNTLENPMAYLQRVYINENPFPSDQRAMFDKGEETGLYNTHHGIYHDFFRKFQNSKGFHDIFLFNAEGDLIYSVQKERDFATNFRNGAYAESGLSKAFRRAMEGSAGQVYVADLSYYAANDRMSLFVSSPIVDETGRKIGAVGLELPLERLTRIIANERGLGKSGEIYVVSSNMRLATEPRLKDGPKLMDVVPALPQVEAALDGEERFYENVSGLQGRPVIAYASGLHYHNAKWALVAEQDMAEIYAPARQTGMVLVAFAAVSAVLLSILGWLFARTITVPLAHTTEAMLDISNGNLDIDVPDTDRKDEIGDMASSLSELKDKLVEARTANEERAEMQRQLQNVVESLTVGLTCLAKGDLTRPIAEPFPAAYESLRLNFNKTLSTLNSAMSDVVAAAESINRGSVEISQASDDLSNRTENQAATLEETAAALDELTSAVKSAADGTKSVAETVGQARSEAEQTGQTMQSAVSAMTEIEKSSEHISQIIGVIDDIAFQTNLLALNAGVEAARAGDAGKGFAVVASEVRALAQRSSEAAKEIKTLISSSTQQVKNGVELVGLGGKALDGIVERVQHISTLTTEIAASAEELANGIGEINTGVTQLDQVTQKNAAMVEQTTAASHLLNKDAAQLSDLVSRFVTSQSEADLAGDLPPAVRQGEEIADGTQTSRTINGGAHPGVWQDF</sequence>
<evidence type="ECO:0000256" key="3">
    <source>
        <dbReference type="ARBA" id="ARBA00022500"/>
    </source>
</evidence>
<evidence type="ECO:0000259" key="13">
    <source>
        <dbReference type="PROSITE" id="PS50885"/>
    </source>
</evidence>
<dbReference type="InterPro" id="IPR033479">
    <property type="entry name" value="dCache_1"/>
</dbReference>
<keyword evidence="15" id="KW-1185">Reference proteome</keyword>
<dbReference type="SMART" id="SM00283">
    <property type="entry name" value="MA"/>
    <property type="match status" value="1"/>
</dbReference>
<accession>A0A2T5BRJ2</accession>
<comment type="caution">
    <text evidence="14">The sequence shown here is derived from an EMBL/GenBank/DDBJ whole genome shotgun (WGS) entry which is preliminary data.</text>
</comment>
<evidence type="ECO:0000256" key="11">
    <source>
        <dbReference type="SAM" id="Phobius"/>
    </source>
</evidence>
<dbReference type="AlphaFoldDB" id="A0A2T5BRJ2"/>
<evidence type="ECO:0000256" key="5">
    <source>
        <dbReference type="ARBA" id="ARBA00022989"/>
    </source>
</evidence>
<organism evidence="14 15">
    <name type="scientific">Rhodovulum imhoffii</name>
    <dbReference type="NCBI Taxonomy" id="365340"/>
    <lineage>
        <taxon>Bacteria</taxon>
        <taxon>Pseudomonadati</taxon>
        <taxon>Pseudomonadota</taxon>
        <taxon>Alphaproteobacteria</taxon>
        <taxon>Rhodobacterales</taxon>
        <taxon>Paracoccaceae</taxon>
        <taxon>Rhodovulum</taxon>
    </lineage>
</organism>
<dbReference type="CDD" id="cd06225">
    <property type="entry name" value="HAMP"/>
    <property type="match status" value="1"/>
</dbReference>
<dbReference type="Pfam" id="PF02743">
    <property type="entry name" value="dCache_1"/>
    <property type="match status" value="1"/>
</dbReference>
<dbReference type="RefSeq" id="WP_146159695.1">
    <property type="nucleotide sequence ID" value="NZ_NHSI01000051.1"/>
</dbReference>
<keyword evidence="9" id="KW-0175">Coiled coil</keyword>
<dbReference type="OrthoDB" id="354287at2"/>